<protein>
    <recommendedName>
        <fullName evidence="12">Probable peptidoglycan glycosyltransferase FtsW</fullName>
        <ecNumber evidence="14">2.4.99.28</ecNumber>
    </recommendedName>
    <alternativeName>
        <fullName evidence="13">Cell division protein FtsW</fullName>
    </alternativeName>
    <alternativeName>
        <fullName evidence="10">Cell wall polymerase</fullName>
    </alternativeName>
    <alternativeName>
        <fullName evidence="9">Peptidoglycan polymerase</fullName>
    </alternativeName>
</protein>
<evidence type="ECO:0000313" key="18">
    <source>
        <dbReference type="EMBL" id="MBC5652386.1"/>
    </source>
</evidence>
<keyword evidence="19" id="KW-1185">Reference proteome</keyword>
<dbReference type="RefSeq" id="WP_021924301.1">
    <property type="nucleotide sequence ID" value="NZ_JACOOT010000035.1"/>
</dbReference>
<evidence type="ECO:0000313" key="19">
    <source>
        <dbReference type="Proteomes" id="UP000652847"/>
    </source>
</evidence>
<comment type="subcellular location">
    <subcellularLocation>
        <location evidence="1">Membrane</location>
        <topology evidence="1">Multi-pass membrane protein</topology>
    </subcellularLocation>
</comment>
<name>A0A8I0DSC0_9FIRM</name>
<dbReference type="GO" id="GO:0009252">
    <property type="term" value="P:peptidoglycan biosynthetic process"/>
    <property type="evidence" value="ECO:0007669"/>
    <property type="project" value="UniProtKB-KW"/>
</dbReference>
<feature type="transmembrane region" description="Helical" evidence="17">
    <location>
        <begin position="166"/>
        <end position="184"/>
    </location>
</feature>
<dbReference type="PANTHER" id="PTHR30474">
    <property type="entry name" value="CELL CYCLE PROTEIN"/>
    <property type="match status" value="1"/>
</dbReference>
<dbReference type="Pfam" id="PF01098">
    <property type="entry name" value="FTSW_RODA_SPOVE"/>
    <property type="match status" value="1"/>
</dbReference>
<evidence type="ECO:0000256" key="9">
    <source>
        <dbReference type="ARBA" id="ARBA00032370"/>
    </source>
</evidence>
<dbReference type="GO" id="GO:0051301">
    <property type="term" value="P:cell division"/>
    <property type="evidence" value="ECO:0007669"/>
    <property type="project" value="UniProtKB-KW"/>
</dbReference>
<dbReference type="EC" id="2.4.99.28" evidence="14"/>
<evidence type="ECO:0000256" key="6">
    <source>
        <dbReference type="ARBA" id="ARBA00022984"/>
    </source>
</evidence>
<comment type="catalytic activity">
    <reaction evidence="15">
        <text>[GlcNAc-(1-&gt;4)-Mur2Ac(oyl-L-Ala-gamma-D-Glu-L-Lys-D-Ala-D-Ala)](n)-di-trans,octa-cis-undecaprenyl diphosphate + beta-D-GlcNAc-(1-&gt;4)-Mur2Ac(oyl-L-Ala-gamma-D-Glu-L-Lys-D-Ala-D-Ala)-di-trans,octa-cis-undecaprenyl diphosphate = [GlcNAc-(1-&gt;4)-Mur2Ac(oyl-L-Ala-gamma-D-Glu-L-Lys-D-Ala-D-Ala)](n+1)-di-trans,octa-cis-undecaprenyl diphosphate + di-trans,octa-cis-undecaprenyl diphosphate + H(+)</text>
        <dbReference type="Rhea" id="RHEA:23708"/>
        <dbReference type="Rhea" id="RHEA-COMP:9602"/>
        <dbReference type="Rhea" id="RHEA-COMP:9603"/>
        <dbReference type="ChEBI" id="CHEBI:15378"/>
        <dbReference type="ChEBI" id="CHEBI:58405"/>
        <dbReference type="ChEBI" id="CHEBI:60033"/>
        <dbReference type="ChEBI" id="CHEBI:78435"/>
        <dbReference type="EC" id="2.4.99.28"/>
    </reaction>
</comment>
<evidence type="ECO:0000256" key="10">
    <source>
        <dbReference type="ARBA" id="ARBA00033270"/>
    </source>
</evidence>
<comment type="function">
    <text evidence="16">Peptidoglycan polymerase that is essential for cell division.</text>
</comment>
<evidence type="ECO:0000256" key="13">
    <source>
        <dbReference type="ARBA" id="ARBA00041418"/>
    </source>
</evidence>
<keyword evidence="7 17" id="KW-1133">Transmembrane helix</keyword>
<accession>A0A8I0DSC0</accession>
<feature type="transmembrane region" description="Helical" evidence="17">
    <location>
        <begin position="190"/>
        <end position="207"/>
    </location>
</feature>
<evidence type="ECO:0000256" key="15">
    <source>
        <dbReference type="ARBA" id="ARBA00049902"/>
    </source>
</evidence>
<evidence type="ECO:0000256" key="4">
    <source>
        <dbReference type="ARBA" id="ARBA00022692"/>
    </source>
</evidence>
<sequence>MDAAKNKKAGARSAKKKKGLAYEIRKALKIGKSDYYDFNLVAVIILIMCFGLIMLYSTSSYMAQINEGDDMFYFKKQALYSIGCLVMAIIESYFDYHLLQKIPMLIYFAAVVLMVLVKTPLGVTSHGARRWLKLGVQFQPAEVAKIAVIICLSYLIVKMGKRVKTLKASMVLLGVGGFQAFLAYWLTQNLSTAIIIFGITVGLVFIAHPKTKPFILVAAVGVVLAAILVYVVSRMDVVEGSFRLRRIQVWLHPEADASGDGYQTLQALYAIGSGGFFGRGLGNSIQKLGSVPEAQNDMIFSIICEELGIFGALMVLALFAYLLYRLFFIAQNAPDLFGSMLVSGVFIHIALQVIMNVAVVLNLMPNTGVTLPFISYGGTSVLFLMAEMGLALSVARQIKFQEPEFIL</sequence>
<feature type="transmembrane region" description="Helical" evidence="17">
    <location>
        <begin position="143"/>
        <end position="159"/>
    </location>
</feature>
<reference evidence="18 19" key="1">
    <citation type="submission" date="2020-08" db="EMBL/GenBank/DDBJ databases">
        <title>Genome public.</title>
        <authorList>
            <person name="Liu C."/>
            <person name="Sun Q."/>
        </authorList>
    </citation>
    <scope>NUCLEOTIDE SEQUENCE [LARGE SCALE GENOMIC DNA]</scope>
    <source>
        <strain evidence="18 19">BX17</strain>
    </source>
</reference>
<feature type="transmembrane region" description="Helical" evidence="17">
    <location>
        <begin position="336"/>
        <end position="361"/>
    </location>
</feature>
<proteinExistence type="inferred from homology"/>
<keyword evidence="18" id="KW-0132">Cell division</keyword>
<dbReference type="AlphaFoldDB" id="A0A8I0DSC0"/>
<feature type="transmembrane region" description="Helical" evidence="17">
    <location>
        <begin position="373"/>
        <end position="395"/>
    </location>
</feature>
<evidence type="ECO:0000256" key="7">
    <source>
        <dbReference type="ARBA" id="ARBA00022989"/>
    </source>
</evidence>
<feature type="transmembrane region" description="Helical" evidence="17">
    <location>
        <begin position="77"/>
        <end position="94"/>
    </location>
</feature>
<dbReference type="PANTHER" id="PTHR30474:SF2">
    <property type="entry name" value="PEPTIDOGLYCAN GLYCOSYLTRANSFERASE FTSW-RELATED"/>
    <property type="match status" value="1"/>
</dbReference>
<gene>
    <name evidence="18" type="ORF">H8S54_15060</name>
</gene>
<dbReference type="GO" id="GO:0005886">
    <property type="term" value="C:plasma membrane"/>
    <property type="evidence" value="ECO:0007669"/>
    <property type="project" value="TreeGrafter"/>
</dbReference>
<evidence type="ECO:0000256" key="17">
    <source>
        <dbReference type="SAM" id="Phobius"/>
    </source>
</evidence>
<dbReference type="GO" id="GO:0015648">
    <property type="term" value="F:lipid-linked peptidoglycan transporter activity"/>
    <property type="evidence" value="ECO:0007669"/>
    <property type="project" value="TreeGrafter"/>
</dbReference>
<keyword evidence="2" id="KW-0328">Glycosyltransferase</keyword>
<evidence type="ECO:0000256" key="3">
    <source>
        <dbReference type="ARBA" id="ARBA00022679"/>
    </source>
</evidence>
<evidence type="ECO:0000256" key="2">
    <source>
        <dbReference type="ARBA" id="ARBA00022676"/>
    </source>
</evidence>
<feature type="transmembrane region" description="Helical" evidence="17">
    <location>
        <begin position="35"/>
        <end position="57"/>
    </location>
</feature>
<evidence type="ECO:0000256" key="5">
    <source>
        <dbReference type="ARBA" id="ARBA00022960"/>
    </source>
</evidence>
<organism evidence="18 19">
    <name type="scientific">Blautia segnis</name>
    <dbReference type="NCBI Taxonomy" id="2763030"/>
    <lineage>
        <taxon>Bacteria</taxon>
        <taxon>Bacillati</taxon>
        <taxon>Bacillota</taxon>
        <taxon>Clostridia</taxon>
        <taxon>Lachnospirales</taxon>
        <taxon>Lachnospiraceae</taxon>
        <taxon>Blautia</taxon>
    </lineage>
</organism>
<feature type="transmembrane region" description="Helical" evidence="17">
    <location>
        <begin position="298"/>
        <end position="324"/>
    </location>
</feature>
<keyword evidence="3" id="KW-0808">Transferase</keyword>
<feature type="transmembrane region" description="Helical" evidence="17">
    <location>
        <begin position="106"/>
        <end position="123"/>
    </location>
</feature>
<comment type="caution">
    <text evidence="18">The sequence shown here is derived from an EMBL/GenBank/DDBJ whole genome shotgun (WGS) entry which is preliminary data.</text>
</comment>
<dbReference type="GO" id="GO:0008955">
    <property type="term" value="F:peptidoglycan glycosyltransferase activity"/>
    <property type="evidence" value="ECO:0007669"/>
    <property type="project" value="UniProtKB-EC"/>
</dbReference>
<evidence type="ECO:0000256" key="1">
    <source>
        <dbReference type="ARBA" id="ARBA00004141"/>
    </source>
</evidence>
<dbReference type="GO" id="GO:0008360">
    <property type="term" value="P:regulation of cell shape"/>
    <property type="evidence" value="ECO:0007669"/>
    <property type="project" value="UniProtKB-KW"/>
</dbReference>
<keyword evidence="4 17" id="KW-0812">Transmembrane</keyword>
<evidence type="ECO:0000256" key="14">
    <source>
        <dbReference type="ARBA" id="ARBA00044770"/>
    </source>
</evidence>
<dbReference type="GO" id="GO:0032153">
    <property type="term" value="C:cell division site"/>
    <property type="evidence" value="ECO:0007669"/>
    <property type="project" value="TreeGrafter"/>
</dbReference>
<dbReference type="Proteomes" id="UP000652847">
    <property type="component" value="Unassembled WGS sequence"/>
</dbReference>
<dbReference type="EMBL" id="JACOOT010000035">
    <property type="protein sequence ID" value="MBC5652386.1"/>
    <property type="molecule type" value="Genomic_DNA"/>
</dbReference>
<keyword evidence="6" id="KW-0573">Peptidoglycan synthesis</keyword>
<feature type="transmembrane region" description="Helical" evidence="17">
    <location>
        <begin position="214"/>
        <end position="233"/>
    </location>
</feature>
<evidence type="ECO:0000256" key="8">
    <source>
        <dbReference type="ARBA" id="ARBA00023136"/>
    </source>
</evidence>
<keyword evidence="18" id="KW-0131">Cell cycle</keyword>
<keyword evidence="5" id="KW-0133">Cell shape</keyword>
<evidence type="ECO:0000256" key="16">
    <source>
        <dbReference type="ARBA" id="ARBA00049966"/>
    </source>
</evidence>
<evidence type="ECO:0000256" key="12">
    <source>
        <dbReference type="ARBA" id="ARBA00041185"/>
    </source>
</evidence>
<comment type="similarity">
    <text evidence="11">Belongs to the SEDS family. FtsW subfamily.</text>
</comment>
<keyword evidence="8 17" id="KW-0472">Membrane</keyword>
<evidence type="ECO:0000256" key="11">
    <source>
        <dbReference type="ARBA" id="ARBA00038053"/>
    </source>
</evidence>
<dbReference type="InterPro" id="IPR001182">
    <property type="entry name" value="FtsW/RodA"/>
</dbReference>